<dbReference type="InterPro" id="IPR003607">
    <property type="entry name" value="HD/PDEase_dom"/>
</dbReference>
<feature type="domain" description="HD/PDEase" evidence="8">
    <location>
        <begin position="47"/>
        <end position="163"/>
    </location>
</feature>
<evidence type="ECO:0000256" key="1">
    <source>
        <dbReference type="ARBA" id="ARBA00001638"/>
    </source>
</evidence>
<dbReference type="PANTHER" id="PTHR11845:SF13">
    <property type="entry name" value="5'-DEOXYNUCLEOTIDASE HDDC2"/>
    <property type="match status" value="1"/>
</dbReference>
<dbReference type="EMBL" id="MGAI01000055">
    <property type="protein sequence ID" value="OGK43334.1"/>
    <property type="molecule type" value="Genomic_DNA"/>
</dbReference>
<dbReference type="InterPro" id="IPR039356">
    <property type="entry name" value="YfbR/HDDC2"/>
</dbReference>
<dbReference type="Proteomes" id="UP000178040">
    <property type="component" value="Unassembled WGS sequence"/>
</dbReference>
<evidence type="ECO:0000256" key="4">
    <source>
        <dbReference type="ARBA" id="ARBA00011738"/>
    </source>
</evidence>
<evidence type="ECO:0000256" key="7">
    <source>
        <dbReference type="ARBA" id="ARBA00022801"/>
    </source>
</evidence>
<evidence type="ECO:0000256" key="5">
    <source>
        <dbReference type="ARBA" id="ARBA00012964"/>
    </source>
</evidence>
<reference evidence="9 10" key="1">
    <citation type="journal article" date="2016" name="Nat. Commun.">
        <title>Thousands of microbial genomes shed light on interconnected biogeochemical processes in an aquifer system.</title>
        <authorList>
            <person name="Anantharaman K."/>
            <person name="Brown C.T."/>
            <person name="Hug L.A."/>
            <person name="Sharon I."/>
            <person name="Castelle C.J."/>
            <person name="Probst A.J."/>
            <person name="Thomas B.C."/>
            <person name="Singh A."/>
            <person name="Wilkins M.J."/>
            <person name="Karaoz U."/>
            <person name="Brodie E.L."/>
            <person name="Williams K.H."/>
            <person name="Hubbard S.S."/>
            <person name="Banfield J.F."/>
        </authorList>
    </citation>
    <scope>NUCLEOTIDE SEQUENCE [LARGE SCALE GENOMIC DNA]</scope>
</reference>
<comment type="cofactor">
    <cofactor evidence="3">
        <name>Co(2+)</name>
        <dbReference type="ChEBI" id="CHEBI:48828"/>
    </cofactor>
</comment>
<evidence type="ECO:0000313" key="9">
    <source>
        <dbReference type="EMBL" id="OGK43334.1"/>
    </source>
</evidence>
<comment type="subunit">
    <text evidence="4">Homodimer.</text>
</comment>
<evidence type="ECO:0000256" key="3">
    <source>
        <dbReference type="ARBA" id="ARBA00001941"/>
    </source>
</evidence>
<comment type="cofactor">
    <cofactor evidence="2">
        <name>Mn(2+)</name>
        <dbReference type="ChEBI" id="CHEBI:29035"/>
    </cofactor>
</comment>
<protein>
    <recommendedName>
        <fullName evidence="5">5'-deoxynucleotidase</fullName>
        <ecNumber evidence="5">3.1.3.89</ecNumber>
    </recommendedName>
</protein>
<evidence type="ECO:0000313" key="10">
    <source>
        <dbReference type="Proteomes" id="UP000178040"/>
    </source>
</evidence>
<dbReference type="PANTHER" id="PTHR11845">
    <property type="entry name" value="5'-DEOXYNUCLEOTIDASE HDDC2"/>
    <property type="match status" value="1"/>
</dbReference>
<evidence type="ECO:0000256" key="6">
    <source>
        <dbReference type="ARBA" id="ARBA00022723"/>
    </source>
</evidence>
<dbReference type="Gene3D" id="1.10.3210.10">
    <property type="entry name" value="Hypothetical protein af1432"/>
    <property type="match status" value="1"/>
</dbReference>
<sequence>MKIKNRNPALLLEGEKVDPIIEFYFEFNHLKQLFRQGWIKRKIPEDKAESVADHLLGTAILTLILSDAQLESLNILKLLKMALIHELGEIYIGDVAPSDFIPKKLKYDWEFKAIVELFSKIPNGKEYINLWKEYEELKTKEAQFVKQIDLLEAALQEVIYKIQYKDKYLINKSLPEILPWTEKRLQDKRLLQILNEAKKLLPKSSQK</sequence>
<name>A0A1F7IJ19_9BACT</name>
<proteinExistence type="predicted"/>
<accession>A0A1F7IJ19</accession>
<dbReference type="Pfam" id="PF13023">
    <property type="entry name" value="HD_3"/>
    <property type="match status" value="1"/>
</dbReference>
<dbReference type="AlphaFoldDB" id="A0A1F7IJ19"/>
<dbReference type="GO" id="GO:0046872">
    <property type="term" value="F:metal ion binding"/>
    <property type="evidence" value="ECO:0007669"/>
    <property type="project" value="UniProtKB-KW"/>
</dbReference>
<evidence type="ECO:0000259" key="8">
    <source>
        <dbReference type="SMART" id="SM00471"/>
    </source>
</evidence>
<dbReference type="InterPro" id="IPR006674">
    <property type="entry name" value="HD_domain"/>
</dbReference>
<dbReference type="SUPFAM" id="SSF109604">
    <property type="entry name" value="HD-domain/PDEase-like"/>
    <property type="match status" value="1"/>
</dbReference>
<dbReference type="EC" id="3.1.3.89" evidence="5"/>
<dbReference type="GO" id="GO:0005737">
    <property type="term" value="C:cytoplasm"/>
    <property type="evidence" value="ECO:0007669"/>
    <property type="project" value="TreeGrafter"/>
</dbReference>
<evidence type="ECO:0000256" key="2">
    <source>
        <dbReference type="ARBA" id="ARBA00001936"/>
    </source>
</evidence>
<comment type="caution">
    <text evidence="9">The sequence shown here is derived from an EMBL/GenBank/DDBJ whole genome shotgun (WGS) entry which is preliminary data.</text>
</comment>
<gene>
    <name evidence="9" type="ORF">A3B40_05660</name>
</gene>
<dbReference type="GO" id="GO:0002953">
    <property type="term" value="F:5'-deoxynucleotidase activity"/>
    <property type="evidence" value="ECO:0007669"/>
    <property type="project" value="UniProtKB-EC"/>
</dbReference>
<keyword evidence="7" id="KW-0378">Hydrolase</keyword>
<dbReference type="SMART" id="SM00471">
    <property type="entry name" value="HDc"/>
    <property type="match status" value="1"/>
</dbReference>
<organism evidence="9 10">
    <name type="scientific">Candidatus Roizmanbacteria bacterium RIFCSPLOWO2_01_FULL_37_16</name>
    <dbReference type="NCBI Taxonomy" id="1802058"/>
    <lineage>
        <taxon>Bacteria</taxon>
        <taxon>Candidatus Roizmaniibacteriota</taxon>
    </lineage>
</organism>
<comment type="catalytic activity">
    <reaction evidence="1">
        <text>a 2'-deoxyribonucleoside 5'-phosphate + H2O = a 2'-deoxyribonucleoside + phosphate</text>
        <dbReference type="Rhea" id="RHEA:36167"/>
        <dbReference type="ChEBI" id="CHEBI:15377"/>
        <dbReference type="ChEBI" id="CHEBI:18274"/>
        <dbReference type="ChEBI" id="CHEBI:43474"/>
        <dbReference type="ChEBI" id="CHEBI:65317"/>
        <dbReference type="EC" id="3.1.3.89"/>
    </reaction>
</comment>
<keyword evidence="6" id="KW-0479">Metal-binding</keyword>